<feature type="transmembrane region" description="Helical" evidence="1">
    <location>
        <begin position="352"/>
        <end position="369"/>
    </location>
</feature>
<evidence type="ECO:0000313" key="3">
    <source>
        <dbReference type="Proteomes" id="UP000648908"/>
    </source>
</evidence>
<sequence>MPDLVNTEDLVREGVLSAEQARIIAARSRSAMVALGVNALLCAGVLAAALGFVFWLADPVAVAVLGGLFLALGAMLLLRGTSAMPMIGNAAALIGAVMLGAGSAVEILDKLPQVAGGWALFVMGAVPGLAAAWALRRGPPAARFLAGAVLLIALALHLLGLSRAIDSLGLQVLTLPLASLYAAVLLVLAGLATNLRPVTALAILPFAQMLSGAAPYWSEIYALYSPEPTLTILQMGLLLVASLWAARHWSESRDGRVARHAGLLGIMAFVVGNLSFLIGALTGDVVGDSWAGIGHGRFIRPDGSHDWEAADAARRAYAATALTIPDWVFALVWTALLAAGAIWTAHRAQRGLFNTILTFAVIHGVTQTFDSFGDHPLAYVIGGLAVIPLAWGVWRLNLWFEARTPA</sequence>
<feature type="transmembrane region" description="Helical" evidence="1">
    <location>
        <begin position="198"/>
        <end position="217"/>
    </location>
</feature>
<feature type="transmembrane region" description="Helical" evidence="1">
    <location>
        <begin position="229"/>
        <end position="249"/>
    </location>
</feature>
<feature type="transmembrane region" description="Helical" evidence="1">
    <location>
        <begin position="114"/>
        <end position="135"/>
    </location>
</feature>
<keyword evidence="3" id="KW-1185">Reference proteome</keyword>
<name>A0A8K0V528_9RHOB</name>
<accession>A0A8K0V528</accession>
<keyword evidence="1" id="KW-0472">Membrane</keyword>
<feature type="transmembrane region" description="Helical" evidence="1">
    <location>
        <begin position="60"/>
        <end position="78"/>
    </location>
</feature>
<feature type="transmembrane region" description="Helical" evidence="1">
    <location>
        <begin position="90"/>
        <end position="108"/>
    </location>
</feature>
<organism evidence="2 3">
    <name type="scientific">Szabonella alba</name>
    <dbReference type="NCBI Taxonomy" id="2804194"/>
    <lineage>
        <taxon>Bacteria</taxon>
        <taxon>Pseudomonadati</taxon>
        <taxon>Pseudomonadota</taxon>
        <taxon>Alphaproteobacteria</taxon>
        <taxon>Rhodobacterales</taxon>
        <taxon>Paracoccaceae</taxon>
        <taxon>Szabonella</taxon>
    </lineage>
</organism>
<keyword evidence="1" id="KW-1133">Transmembrane helix</keyword>
<comment type="caution">
    <text evidence="2">The sequence shown here is derived from an EMBL/GenBank/DDBJ whole genome shotgun (WGS) entry which is preliminary data.</text>
</comment>
<feature type="transmembrane region" description="Helical" evidence="1">
    <location>
        <begin position="261"/>
        <end position="281"/>
    </location>
</feature>
<protein>
    <submittedName>
        <fullName evidence="2">Uncharacterized protein</fullName>
    </submittedName>
</protein>
<evidence type="ECO:0000313" key="2">
    <source>
        <dbReference type="EMBL" id="MBL4915954.1"/>
    </source>
</evidence>
<feature type="transmembrane region" description="Helical" evidence="1">
    <location>
        <begin position="168"/>
        <end position="191"/>
    </location>
</feature>
<dbReference type="AlphaFoldDB" id="A0A8K0V528"/>
<reference evidence="2" key="1">
    <citation type="submission" date="2021-01" db="EMBL/GenBank/DDBJ databases">
        <title>Tabrizicola alba sp. nov. a motile alkaliphilic bacterium isolated from a soda lake.</title>
        <authorList>
            <person name="Szuroczki S."/>
            <person name="Abbaszade G."/>
            <person name="Schumann P."/>
            <person name="Toth E."/>
        </authorList>
    </citation>
    <scope>NUCLEOTIDE SEQUENCE</scope>
    <source>
        <strain evidence="2">DMG-N-6</strain>
    </source>
</reference>
<proteinExistence type="predicted"/>
<feature type="transmembrane region" description="Helical" evidence="1">
    <location>
        <begin position="375"/>
        <end position="394"/>
    </location>
</feature>
<keyword evidence="1" id="KW-0812">Transmembrane</keyword>
<gene>
    <name evidence="2" type="ORF">JL811_01865</name>
</gene>
<feature type="transmembrane region" description="Helical" evidence="1">
    <location>
        <begin position="327"/>
        <end position="345"/>
    </location>
</feature>
<dbReference type="RefSeq" id="WP_202686602.1">
    <property type="nucleotide sequence ID" value="NZ_JAESVN010000001.1"/>
</dbReference>
<feature type="transmembrane region" description="Helical" evidence="1">
    <location>
        <begin position="142"/>
        <end position="162"/>
    </location>
</feature>
<feature type="transmembrane region" description="Helical" evidence="1">
    <location>
        <begin position="32"/>
        <end position="54"/>
    </location>
</feature>
<dbReference type="EMBL" id="JAESVN010000001">
    <property type="protein sequence ID" value="MBL4915954.1"/>
    <property type="molecule type" value="Genomic_DNA"/>
</dbReference>
<dbReference type="Proteomes" id="UP000648908">
    <property type="component" value="Unassembled WGS sequence"/>
</dbReference>
<evidence type="ECO:0000256" key="1">
    <source>
        <dbReference type="SAM" id="Phobius"/>
    </source>
</evidence>